<proteinExistence type="predicted"/>
<dbReference type="AlphaFoldDB" id="A0A1M4EB78"/>
<organism evidence="2">
    <name type="scientific">Nonomuraea gerenzanensis</name>
    <dbReference type="NCBI Taxonomy" id="93944"/>
    <lineage>
        <taxon>Bacteria</taxon>
        <taxon>Bacillati</taxon>
        <taxon>Actinomycetota</taxon>
        <taxon>Actinomycetes</taxon>
        <taxon>Streptosporangiales</taxon>
        <taxon>Streptosporangiaceae</taxon>
        <taxon>Nonomuraea</taxon>
    </lineage>
</organism>
<name>A0A1M4EB78_9ACTN</name>
<sequence>MVPLVTLLRARKRAEGSAPTMLMYALRGLRHLMYGPEPEDMSADLSAPGSAARGRFSPLQVPPDRDRGL</sequence>
<feature type="region of interest" description="Disordered" evidence="1">
    <location>
        <begin position="37"/>
        <end position="69"/>
    </location>
</feature>
<protein>
    <submittedName>
        <fullName evidence="2">Flavodoxin reductases (Ferredoxin-NADPH reductases) family 1</fullName>
    </submittedName>
</protein>
<evidence type="ECO:0000313" key="2">
    <source>
        <dbReference type="EMBL" id="SBO96207.1"/>
    </source>
</evidence>
<evidence type="ECO:0000256" key="1">
    <source>
        <dbReference type="SAM" id="MobiDB-lite"/>
    </source>
</evidence>
<dbReference type="EMBL" id="LT559118">
    <property type="protein sequence ID" value="SBO96207.1"/>
    <property type="molecule type" value="Genomic_DNA"/>
</dbReference>
<gene>
    <name evidence="2" type="ORF">BN4615_P5723</name>
</gene>
<accession>A0A1M4EB78</accession>
<reference evidence="2" key="1">
    <citation type="submission" date="2016-04" db="EMBL/GenBank/DDBJ databases">
        <authorList>
            <person name="Evans L.H."/>
            <person name="Alamgir A."/>
            <person name="Owens N."/>
            <person name="Weber N.D."/>
            <person name="Virtaneva K."/>
            <person name="Barbian K."/>
            <person name="Babar A."/>
            <person name="Rosenke K."/>
        </authorList>
    </citation>
    <scope>NUCLEOTIDE SEQUENCE</scope>
    <source>
        <strain evidence="2">Nono1</strain>
    </source>
</reference>